<dbReference type="PROSITE" id="PS50935">
    <property type="entry name" value="SSB"/>
    <property type="match status" value="1"/>
</dbReference>
<dbReference type="EMBL" id="JADJIB010000002">
    <property type="protein sequence ID" value="MBK7272495.1"/>
    <property type="molecule type" value="Genomic_DNA"/>
</dbReference>
<dbReference type="InterPro" id="IPR012340">
    <property type="entry name" value="NA-bd_OB-fold"/>
</dbReference>
<evidence type="ECO:0000313" key="5">
    <source>
        <dbReference type="EMBL" id="MBL0003727.1"/>
    </source>
</evidence>
<dbReference type="EMBL" id="JADKGK010000014">
    <property type="protein sequence ID" value="MBL0003727.1"/>
    <property type="molecule type" value="Genomic_DNA"/>
</dbReference>
<reference evidence="6 7" key="1">
    <citation type="submission" date="2020-10" db="EMBL/GenBank/DDBJ databases">
        <title>Connecting structure to function with the recovery of over 1000 high-quality activated sludge metagenome-assembled genomes encoding full-length rRNA genes using long-read sequencing.</title>
        <authorList>
            <person name="Singleton C.M."/>
            <person name="Petriglieri F."/>
            <person name="Kristensen J.M."/>
            <person name="Kirkegaard R.H."/>
            <person name="Michaelsen T.Y."/>
            <person name="Andersen M.H."/>
            <person name="Karst S.M."/>
            <person name="Dueholm M.S."/>
            <person name="Nielsen P.H."/>
            <person name="Albertsen M."/>
        </authorList>
    </citation>
    <scope>NUCLEOTIDE SEQUENCE [LARGE SCALE GENOMIC DNA]</scope>
    <source>
        <strain evidence="3">AalE_18-Q3-R2-46_BAT3C.188</strain>
        <strain evidence="4">Ega_18-Q3-R5-49_MAXAC.001</strain>
        <strain evidence="5">Ribe_18-Q3-R11-54_MAXAC.001</strain>
    </source>
</reference>
<keyword evidence="1 2" id="KW-0238">DNA-binding</keyword>
<protein>
    <submittedName>
        <fullName evidence="4">Single-stranded DNA-binding protein</fullName>
    </submittedName>
</protein>
<proteinExistence type="predicted"/>
<dbReference type="SUPFAM" id="SSF50249">
    <property type="entry name" value="Nucleic acid-binding proteins"/>
    <property type="match status" value="1"/>
</dbReference>
<dbReference type="InterPro" id="IPR000424">
    <property type="entry name" value="Primosome_PriB/ssb"/>
</dbReference>
<sequence length="114" mass="12574">MAAERAEDPVLNEVHLAGRVGSEPEERELPSGDLVVTLRLVVPRGAARRSPRGPTVDAIDVSCWTAATRRSALRLRPNDQAVVDGSLRRRFFRTGGGVQSRYEVEAVKVRRRAT</sequence>
<dbReference type="AlphaFoldDB" id="A0A935IJH9"/>
<accession>A0A935IJH9</accession>
<dbReference type="Pfam" id="PF00436">
    <property type="entry name" value="SSB"/>
    <property type="match status" value="1"/>
</dbReference>
<evidence type="ECO:0000256" key="1">
    <source>
        <dbReference type="ARBA" id="ARBA00023125"/>
    </source>
</evidence>
<evidence type="ECO:0000313" key="6">
    <source>
        <dbReference type="Proteomes" id="UP000718281"/>
    </source>
</evidence>
<dbReference type="Gene3D" id="2.40.50.140">
    <property type="entry name" value="Nucleic acid-binding proteins"/>
    <property type="match status" value="1"/>
</dbReference>
<dbReference type="GO" id="GO:0003697">
    <property type="term" value="F:single-stranded DNA binding"/>
    <property type="evidence" value="ECO:0007669"/>
    <property type="project" value="InterPro"/>
</dbReference>
<evidence type="ECO:0000256" key="2">
    <source>
        <dbReference type="PROSITE-ProRule" id="PRU00252"/>
    </source>
</evidence>
<dbReference type="Proteomes" id="UP000726105">
    <property type="component" value="Unassembled WGS sequence"/>
</dbReference>
<evidence type="ECO:0000313" key="7">
    <source>
        <dbReference type="Proteomes" id="UP000726105"/>
    </source>
</evidence>
<dbReference type="Proteomes" id="UP000886632">
    <property type="component" value="Unassembled WGS sequence"/>
</dbReference>
<dbReference type="Proteomes" id="UP000718281">
    <property type="component" value="Unassembled WGS sequence"/>
</dbReference>
<gene>
    <name evidence="3" type="ORF">IPF40_03650</name>
    <name evidence="4" type="ORF">IPI13_04790</name>
    <name evidence="5" type="ORF">IPP00_06955</name>
</gene>
<dbReference type="EMBL" id="JADIXZ010000003">
    <property type="protein sequence ID" value="MBK6300170.1"/>
    <property type="molecule type" value="Genomic_DNA"/>
</dbReference>
<comment type="caution">
    <text evidence="4">The sequence shown here is derived from an EMBL/GenBank/DDBJ whole genome shotgun (WGS) entry which is preliminary data.</text>
</comment>
<organism evidence="4 7">
    <name type="scientific">Candidatus Phosphoribacter hodrii</name>
    <dbReference type="NCBI Taxonomy" id="2953743"/>
    <lineage>
        <taxon>Bacteria</taxon>
        <taxon>Bacillati</taxon>
        <taxon>Actinomycetota</taxon>
        <taxon>Actinomycetes</taxon>
        <taxon>Micrococcales</taxon>
        <taxon>Dermatophilaceae</taxon>
        <taxon>Candidatus Phosphoribacter</taxon>
    </lineage>
</organism>
<name>A0A935IJH9_9MICO</name>
<dbReference type="CDD" id="cd04496">
    <property type="entry name" value="SSB_OBF"/>
    <property type="match status" value="1"/>
</dbReference>
<evidence type="ECO:0000313" key="3">
    <source>
        <dbReference type="EMBL" id="MBK6300170.1"/>
    </source>
</evidence>
<evidence type="ECO:0000313" key="4">
    <source>
        <dbReference type="EMBL" id="MBK7272495.1"/>
    </source>
</evidence>